<sequence>MAAAAFGNARHRFRPAADLAHARGPSADNSRDRALVLDLADAPATYAIPDLAAERATAAMA</sequence>
<name>A0A516NT00_9NOCA</name>
<reference evidence="1 2" key="1">
    <citation type="submission" date="2019-07" db="EMBL/GenBank/DDBJ databases">
        <title>Complete Genome Sequence and Methylome Analysis of Nocardia otitidis-caviarum NEB252.</title>
        <authorList>
            <person name="Fomenkov A."/>
            <person name="Anton B.P."/>
            <person name="Vincze T."/>
            <person name="Roberts R.J."/>
        </authorList>
    </citation>
    <scope>NUCLEOTIDE SEQUENCE [LARGE SCALE GENOMIC DNA]</scope>
    <source>
        <strain evidence="1 2">NEB252</strain>
    </source>
</reference>
<evidence type="ECO:0000313" key="2">
    <source>
        <dbReference type="Proteomes" id="UP000317039"/>
    </source>
</evidence>
<dbReference type="EMBL" id="CP041695">
    <property type="protein sequence ID" value="QDP82027.1"/>
    <property type="molecule type" value="Genomic_DNA"/>
</dbReference>
<protein>
    <submittedName>
        <fullName evidence="1">Uncharacterized protein</fullName>
    </submittedName>
</protein>
<proteinExistence type="predicted"/>
<dbReference type="KEGG" id="nod:FOH10_28145"/>
<gene>
    <name evidence="1" type="ORF">FOH10_28145</name>
</gene>
<evidence type="ECO:0000313" key="1">
    <source>
        <dbReference type="EMBL" id="QDP82027.1"/>
    </source>
</evidence>
<dbReference type="Proteomes" id="UP000317039">
    <property type="component" value="Chromosome"/>
</dbReference>
<dbReference type="AlphaFoldDB" id="A0A516NT00"/>
<organism evidence="1 2">
    <name type="scientific">Nocardia otitidiscaviarum</name>
    <dbReference type="NCBI Taxonomy" id="1823"/>
    <lineage>
        <taxon>Bacteria</taxon>
        <taxon>Bacillati</taxon>
        <taxon>Actinomycetota</taxon>
        <taxon>Actinomycetes</taxon>
        <taxon>Mycobacteriales</taxon>
        <taxon>Nocardiaceae</taxon>
        <taxon>Nocardia</taxon>
    </lineage>
</organism>
<dbReference type="RefSeq" id="WP_143982953.1">
    <property type="nucleotide sequence ID" value="NZ_CP041695.1"/>
</dbReference>
<accession>A0A516NT00</accession>
<dbReference type="GeneID" id="80336230"/>